<keyword evidence="2" id="KW-1185">Reference proteome</keyword>
<evidence type="ECO:0000313" key="1">
    <source>
        <dbReference type="EMBL" id="KAF5835008.1"/>
    </source>
</evidence>
<gene>
    <name evidence="1" type="ORF">DUNSADRAFT_8065</name>
</gene>
<dbReference type="EMBL" id="MU069727">
    <property type="protein sequence ID" value="KAF5835008.1"/>
    <property type="molecule type" value="Genomic_DNA"/>
</dbReference>
<reference evidence="1" key="1">
    <citation type="submission" date="2017-08" db="EMBL/GenBank/DDBJ databases">
        <authorList>
            <person name="Polle J.E."/>
            <person name="Barry K."/>
            <person name="Cushman J."/>
            <person name="Schmutz J."/>
            <person name="Tran D."/>
            <person name="Hathwaick L.T."/>
            <person name="Yim W.C."/>
            <person name="Jenkins J."/>
            <person name="Mckie-Krisberg Z.M."/>
            <person name="Prochnik S."/>
            <person name="Lindquist E."/>
            <person name="Dockter R.B."/>
            <person name="Adam C."/>
            <person name="Molina H."/>
            <person name="Bunkerborg J."/>
            <person name="Jin E."/>
            <person name="Buchheim M."/>
            <person name="Magnuson J."/>
        </authorList>
    </citation>
    <scope>NUCLEOTIDE SEQUENCE</scope>
    <source>
        <strain evidence="1">CCAP 19/18</strain>
    </source>
</reference>
<evidence type="ECO:0000313" key="2">
    <source>
        <dbReference type="Proteomes" id="UP000815325"/>
    </source>
</evidence>
<comment type="caution">
    <text evidence="1">The sequence shown here is derived from an EMBL/GenBank/DDBJ whole genome shotgun (WGS) entry which is preliminary data.</text>
</comment>
<accession>A0ABQ7GKA3</accession>
<protein>
    <submittedName>
        <fullName evidence="1">Uncharacterized protein</fullName>
    </submittedName>
</protein>
<organism evidence="1 2">
    <name type="scientific">Dunaliella salina</name>
    <name type="common">Green alga</name>
    <name type="synonym">Protococcus salinus</name>
    <dbReference type="NCBI Taxonomy" id="3046"/>
    <lineage>
        <taxon>Eukaryota</taxon>
        <taxon>Viridiplantae</taxon>
        <taxon>Chlorophyta</taxon>
        <taxon>core chlorophytes</taxon>
        <taxon>Chlorophyceae</taxon>
        <taxon>CS clade</taxon>
        <taxon>Chlamydomonadales</taxon>
        <taxon>Dunaliellaceae</taxon>
        <taxon>Dunaliella</taxon>
    </lineage>
</organism>
<proteinExistence type="predicted"/>
<dbReference type="SUPFAM" id="SSF46585">
    <property type="entry name" value="HR1 repeat"/>
    <property type="match status" value="1"/>
</dbReference>
<dbReference type="Proteomes" id="UP000815325">
    <property type="component" value="Unassembled WGS sequence"/>
</dbReference>
<sequence>MERLSSSHQAHIIQLQTQFQSEIHVKEAAANAALQAKRKAEQDLVRERTMWQTALASMNESQAREESLKARVMAQRSEINALKSRRGGLGA</sequence>
<dbReference type="InterPro" id="IPR036274">
    <property type="entry name" value="HR1_rpt_sf"/>
</dbReference>
<name>A0ABQ7GKA3_DUNSA</name>